<dbReference type="Gene3D" id="3.30.70.100">
    <property type="match status" value="1"/>
</dbReference>
<dbReference type="InterPro" id="IPR010753">
    <property type="entry name" value="DUF1330"/>
</dbReference>
<proteinExistence type="predicted"/>
<dbReference type="PANTHER" id="PTHR41521:SF4">
    <property type="entry name" value="BLR0684 PROTEIN"/>
    <property type="match status" value="1"/>
</dbReference>
<dbReference type="PANTHER" id="PTHR41521">
    <property type="match status" value="1"/>
</dbReference>
<keyword evidence="3" id="KW-1185">Reference proteome</keyword>
<gene>
    <name evidence="2" type="ORF">EA473_05585</name>
</gene>
<reference evidence="2 3" key="1">
    <citation type="submission" date="2018-10" db="EMBL/GenBank/DDBJ databases">
        <title>Natrarchaeobius chitinivorans gen. nov., sp. nov., and Natrarchaeobius haloalkaliphilus sp. nov., alkaliphilic, chitin-utilizing haloarchaea from hypersaline alkaline lakes.</title>
        <authorList>
            <person name="Sorokin D.Y."/>
            <person name="Elcheninov A.G."/>
            <person name="Kostrikina N.A."/>
            <person name="Bale N.J."/>
            <person name="Sinninghe Damste J.S."/>
            <person name="Khijniak T.V."/>
            <person name="Kublanov I.V."/>
            <person name="Toshchakov S.V."/>
        </authorList>
    </citation>
    <scope>NUCLEOTIDE SEQUENCE [LARGE SCALE GENOMIC DNA]</scope>
    <source>
        <strain evidence="2 3">AArcht4T</strain>
    </source>
</reference>
<dbReference type="EMBL" id="REGA01000003">
    <property type="protein sequence ID" value="RQG96583.1"/>
    <property type="molecule type" value="Genomic_DNA"/>
</dbReference>
<dbReference type="Pfam" id="PF07045">
    <property type="entry name" value="DUF1330"/>
    <property type="match status" value="1"/>
</dbReference>
<dbReference type="AlphaFoldDB" id="A0A3N6M044"/>
<dbReference type="InterPro" id="IPR011008">
    <property type="entry name" value="Dimeric_a/b-barrel"/>
</dbReference>
<accession>A0A3N6M044</accession>
<organism evidence="2 3">
    <name type="scientific">Natrarchaeobius chitinivorans</name>
    <dbReference type="NCBI Taxonomy" id="1679083"/>
    <lineage>
        <taxon>Archaea</taxon>
        <taxon>Methanobacteriati</taxon>
        <taxon>Methanobacteriota</taxon>
        <taxon>Stenosarchaea group</taxon>
        <taxon>Halobacteria</taxon>
        <taxon>Halobacteriales</taxon>
        <taxon>Natrialbaceae</taxon>
        <taxon>Natrarchaeobius</taxon>
    </lineage>
</organism>
<dbReference type="SUPFAM" id="SSF54909">
    <property type="entry name" value="Dimeric alpha+beta barrel"/>
    <property type="match status" value="1"/>
</dbReference>
<sequence length="106" mass="12351">MPKEYLISVNGIADMDRYLNEYLPAAGATVDEYDGKLLVNEFDPEPVEGEWDHAHTIVAEFPSADEAQEWWNDDTYQSDELEQMREEVFDYVNIIFAPEFEPEDLQ</sequence>
<feature type="domain" description="DUF1330" evidence="1">
    <location>
        <begin position="4"/>
        <end position="88"/>
    </location>
</feature>
<name>A0A3N6M044_NATCH</name>
<evidence type="ECO:0000259" key="1">
    <source>
        <dbReference type="Pfam" id="PF07045"/>
    </source>
</evidence>
<dbReference type="Proteomes" id="UP000282323">
    <property type="component" value="Unassembled WGS sequence"/>
</dbReference>
<dbReference type="RefSeq" id="WP_124194655.1">
    <property type="nucleotide sequence ID" value="NZ_REGA01000003.1"/>
</dbReference>
<protein>
    <submittedName>
        <fullName evidence="2">DUF1330 domain-containing protein</fullName>
    </submittedName>
</protein>
<comment type="caution">
    <text evidence="2">The sequence shown here is derived from an EMBL/GenBank/DDBJ whole genome shotgun (WGS) entry which is preliminary data.</text>
</comment>
<evidence type="ECO:0000313" key="2">
    <source>
        <dbReference type="EMBL" id="RQG96583.1"/>
    </source>
</evidence>
<evidence type="ECO:0000313" key="3">
    <source>
        <dbReference type="Proteomes" id="UP000282323"/>
    </source>
</evidence>
<dbReference type="OrthoDB" id="186333at2157"/>